<dbReference type="RefSeq" id="WP_285999170.1">
    <property type="nucleotide sequence ID" value="NZ_CP127295.1"/>
</dbReference>
<reference evidence="2 3" key="1">
    <citation type="submission" date="2023-06" db="EMBL/GenBank/DDBJ databases">
        <authorList>
            <person name="Oyuntsetseg B."/>
            <person name="Kim S.B."/>
        </authorList>
    </citation>
    <scope>NUCLEOTIDE SEQUENCE [LARGE SCALE GENOMIC DNA]</scope>
    <source>
        <strain evidence="2 3">4-36</strain>
    </source>
</reference>
<keyword evidence="3" id="KW-1185">Reference proteome</keyword>
<evidence type="ECO:0000256" key="1">
    <source>
        <dbReference type="SAM" id="MobiDB-lite"/>
    </source>
</evidence>
<sequence length="292" mass="29553">MSREQFDAAIGAVPPSTVDVDAVLARERGRARVRRFVNPWTTAGAGVAAVAAGAALVLVPGGSGGSGGTAVVPGAAGTPSAPPSDDPCAISPYPPQTGPPIPETADVAANRLSGVLTAAVRQRVAAGTKLQPHAQGEYPKGKQHGPLTFYHVFSARVPREGACSGGEDYFMAAATTVDGARKGNVWAIVTRLGGNATPATECADPPEGAQGSCDRTTGPHGETVVALTFTYPGQATVNQVNVGKPDGTGIIVEAENIAGSAKQPLPPDMPSPPLSLDQLREVALDPGLTLYP</sequence>
<feature type="region of interest" description="Disordered" evidence="1">
    <location>
        <begin position="70"/>
        <end position="89"/>
    </location>
</feature>
<evidence type="ECO:0000313" key="2">
    <source>
        <dbReference type="EMBL" id="WIY02762.1"/>
    </source>
</evidence>
<organism evidence="2 3">
    <name type="scientific">Amycolatopsis mongoliensis</name>
    <dbReference type="NCBI Taxonomy" id="715475"/>
    <lineage>
        <taxon>Bacteria</taxon>
        <taxon>Bacillati</taxon>
        <taxon>Actinomycetota</taxon>
        <taxon>Actinomycetes</taxon>
        <taxon>Pseudonocardiales</taxon>
        <taxon>Pseudonocardiaceae</taxon>
        <taxon>Amycolatopsis</taxon>
    </lineage>
</organism>
<protein>
    <submittedName>
        <fullName evidence="2">Uncharacterized protein</fullName>
    </submittedName>
</protein>
<name>A0A9Y2NFB8_9PSEU</name>
<gene>
    <name evidence="2" type="ORF">QRX60_02475</name>
</gene>
<dbReference type="KEGG" id="amog:QRX60_02475"/>
<proteinExistence type="predicted"/>
<feature type="compositionally biased region" description="Low complexity" evidence="1">
    <location>
        <begin position="70"/>
        <end position="79"/>
    </location>
</feature>
<dbReference type="AlphaFoldDB" id="A0A9Y2NFB8"/>
<evidence type="ECO:0000313" key="3">
    <source>
        <dbReference type="Proteomes" id="UP001239397"/>
    </source>
</evidence>
<dbReference type="Proteomes" id="UP001239397">
    <property type="component" value="Chromosome"/>
</dbReference>
<dbReference type="EMBL" id="CP127295">
    <property type="protein sequence ID" value="WIY02762.1"/>
    <property type="molecule type" value="Genomic_DNA"/>
</dbReference>
<accession>A0A9Y2NFB8</accession>